<dbReference type="EC" id="2.1.1.359" evidence="3"/>
<dbReference type="Gene3D" id="1.10.1740.100">
    <property type="entry name" value="Set2, Rpb1 interacting domain"/>
    <property type="match status" value="1"/>
</dbReference>
<evidence type="ECO:0000313" key="17">
    <source>
        <dbReference type="Proteomes" id="UP000549394"/>
    </source>
</evidence>
<feature type="compositionally biased region" description="Low complexity" evidence="11">
    <location>
        <begin position="936"/>
        <end position="946"/>
    </location>
</feature>
<keyword evidence="5" id="KW-0489">Methyltransferase</keyword>
<evidence type="ECO:0000256" key="11">
    <source>
        <dbReference type="SAM" id="MobiDB-lite"/>
    </source>
</evidence>
<keyword evidence="17" id="KW-1185">Reference proteome</keyword>
<evidence type="ECO:0000259" key="12">
    <source>
        <dbReference type="PROSITE" id="PS50020"/>
    </source>
</evidence>
<dbReference type="InterPro" id="IPR003616">
    <property type="entry name" value="Post-SET_dom"/>
</dbReference>
<evidence type="ECO:0000256" key="6">
    <source>
        <dbReference type="ARBA" id="ARBA00022679"/>
    </source>
</evidence>
<evidence type="ECO:0000256" key="1">
    <source>
        <dbReference type="ARBA" id="ARBA00004123"/>
    </source>
</evidence>
<feature type="region of interest" description="Disordered" evidence="11">
    <location>
        <begin position="551"/>
        <end position="599"/>
    </location>
</feature>
<feature type="compositionally biased region" description="Polar residues" evidence="11">
    <location>
        <begin position="1000"/>
        <end position="1011"/>
    </location>
</feature>
<feature type="compositionally biased region" description="Basic and acidic residues" evidence="11">
    <location>
        <begin position="573"/>
        <end position="596"/>
    </location>
</feature>
<evidence type="ECO:0000259" key="15">
    <source>
        <dbReference type="PROSITE" id="PS51215"/>
    </source>
</evidence>
<comment type="caution">
    <text evidence="16">The sequence shown here is derived from an EMBL/GenBank/DDBJ whole genome shotgun (WGS) entry which is preliminary data.</text>
</comment>
<dbReference type="InterPro" id="IPR001202">
    <property type="entry name" value="WW_dom"/>
</dbReference>
<keyword evidence="6" id="KW-0808">Transferase</keyword>
<feature type="domain" description="Post-SET" evidence="14">
    <location>
        <begin position="290"/>
        <end position="306"/>
    </location>
</feature>
<keyword evidence="9" id="KW-0804">Transcription</keyword>
<dbReference type="InterPro" id="IPR036020">
    <property type="entry name" value="WW_dom_sf"/>
</dbReference>
<dbReference type="GO" id="GO:0006355">
    <property type="term" value="P:regulation of DNA-templated transcription"/>
    <property type="evidence" value="ECO:0007669"/>
    <property type="project" value="InterPro"/>
</dbReference>
<feature type="region of interest" description="Disordered" evidence="11">
    <location>
        <begin position="902"/>
        <end position="1020"/>
    </location>
</feature>
<organism evidence="16 17">
    <name type="scientific">Dimorphilus gyrociliatus</name>
    <dbReference type="NCBI Taxonomy" id="2664684"/>
    <lineage>
        <taxon>Eukaryota</taxon>
        <taxon>Metazoa</taxon>
        <taxon>Spiralia</taxon>
        <taxon>Lophotrochozoa</taxon>
        <taxon>Annelida</taxon>
        <taxon>Polychaeta</taxon>
        <taxon>Polychaeta incertae sedis</taxon>
        <taxon>Dinophilidae</taxon>
        <taxon>Dimorphilus</taxon>
    </lineage>
</organism>
<dbReference type="InterPro" id="IPR046341">
    <property type="entry name" value="SET_dom_sf"/>
</dbReference>
<feature type="compositionally biased region" description="Basic and acidic residues" evidence="11">
    <location>
        <begin position="472"/>
        <end position="487"/>
    </location>
</feature>
<dbReference type="InterPro" id="IPR038190">
    <property type="entry name" value="SRI_sf"/>
</dbReference>
<evidence type="ECO:0000313" key="16">
    <source>
        <dbReference type="EMBL" id="CAD5116026.1"/>
    </source>
</evidence>
<feature type="region of interest" description="Disordered" evidence="11">
    <location>
        <begin position="696"/>
        <end position="758"/>
    </location>
</feature>
<protein>
    <recommendedName>
        <fullName evidence="3">[histone H3]-lysine(36) N-trimethyltransferase</fullName>
        <ecNumber evidence="3">2.1.1.359</ecNumber>
    </recommendedName>
</protein>
<dbReference type="OrthoDB" id="422362at2759"/>
<dbReference type="EMBL" id="CAJFCJ010000006">
    <property type="protein sequence ID" value="CAD5116026.1"/>
    <property type="molecule type" value="Genomic_DNA"/>
</dbReference>
<comment type="subcellular location">
    <subcellularLocation>
        <location evidence="2">Chromosome</location>
    </subcellularLocation>
    <subcellularLocation>
        <location evidence="1">Nucleus</location>
    </subcellularLocation>
</comment>
<dbReference type="Proteomes" id="UP000549394">
    <property type="component" value="Unassembled WGS sequence"/>
</dbReference>
<evidence type="ECO:0000256" key="9">
    <source>
        <dbReference type="ARBA" id="ARBA00023163"/>
    </source>
</evidence>
<feature type="compositionally biased region" description="Acidic residues" evidence="11">
    <location>
        <begin position="981"/>
        <end position="996"/>
    </location>
</feature>
<evidence type="ECO:0000256" key="8">
    <source>
        <dbReference type="ARBA" id="ARBA00023015"/>
    </source>
</evidence>
<dbReference type="GO" id="GO:0140955">
    <property type="term" value="F:histone H3K36 trimethyltransferase activity"/>
    <property type="evidence" value="ECO:0007669"/>
    <property type="project" value="UniProtKB-EC"/>
</dbReference>
<feature type="compositionally biased region" description="Polar residues" evidence="11">
    <location>
        <begin position="952"/>
        <end position="980"/>
    </location>
</feature>
<keyword evidence="4" id="KW-0158">Chromosome</keyword>
<evidence type="ECO:0000256" key="5">
    <source>
        <dbReference type="ARBA" id="ARBA00022603"/>
    </source>
</evidence>
<evidence type="ECO:0000259" key="14">
    <source>
        <dbReference type="PROSITE" id="PS50868"/>
    </source>
</evidence>
<dbReference type="PANTHER" id="PTHR46711">
    <property type="entry name" value="HISTONE-LYSINE N-METHYLTRANSFERASE SETD2"/>
    <property type="match status" value="1"/>
</dbReference>
<evidence type="ECO:0000259" key="13">
    <source>
        <dbReference type="PROSITE" id="PS50280"/>
    </source>
</evidence>
<feature type="domain" description="SET" evidence="13">
    <location>
        <begin position="166"/>
        <end position="283"/>
    </location>
</feature>
<feature type="compositionally biased region" description="Basic residues" evidence="11">
    <location>
        <begin position="916"/>
        <end position="931"/>
    </location>
</feature>
<dbReference type="CDD" id="cd00201">
    <property type="entry name" value="WW"/>
    <property type="match status" value="1"/>
</dbReference>
<dbReference type="Pfam" id="PF00397">
    <property type="entry name" value="WW"/>
    <property type="match status" value="1"/>
</dbReference>
<feature type="domain" description="WW" evidence="12">
    <location>
        <begin position="749"/>
        <end position="782"/>
    </location>
</feature>
<dbReference type="Gene3D" id="2.170.270.10">
    <property type="entry name" value="SET domain"/>
    <property type="match status" value="1"/>
</dbReference>
<reference evidence="16 17" key="1">
    <citation type="submission" date="2020-08" db="EMBL/GenBank/DDBJ databases">
        <authorList>
            <person name="Hejnol A."/>
        </authorList>
    </citation>
    <scope>NUCLEOTIDE SEQUENCE [LARGE SCALE GENOMIC DNA]</scope>
</reference>
<dbReference type="SMART" id="SM00456">
    <property type="entry name" value="WW"/>
    <property type="match status" value="1"/>
</dbReference>
<evidence type="ECO:0000256" key="2">
    <source>
        <dbReference type="ARBA" id="ARBA00004286"/>
    </source>
</evidence>
<dbReference type="PROSITE" id="PS50280">
    <property type="entry name" value="SET"/>
    <property type="match status" value="1"/>
</dbReference>
<feature type="region of interest" description="Disordered" evidence="11">
    <location>
        <begin position="1"/>
        <end position="64"/>
    </location>
</feature>
<dbReference type="Pfam" id="PF00856">
    <property type="entry name" value="SET"/>
    <property type="match status" value="1"/>
</dbReference>
<dbReference type="GO" id="GO:0005694">
    <property type="term" value="C:chromosome"/>
    <property type="evidence" value="ECO:0007669"/>
    <property type="project" value="UniProtKB-SubCell"/>
</dbReference>
<feature type="compositionally biased region" description="Basic and acidic residues" evidence="11">
    <location>
        <begin position="791"/>
        <end position="805"/>
    </location>
</feature>
<name>A0A7I8VI99_9ANNE</name>
<evidence type="ECO:0000256" key="7">
    <source>
        <dbReference type="ARBA" id="ARBA00022691"/>
    </source>
</evidence>
<dbReference type="GO" id="GO:0005634">
    <property type="term" value="C:nucleus"/>
    <property type="evidence" value="ECO:0007669"/>
    <property type="project" value="UniProtKB-SubCell"/>
</dbReference>
<dbReference type="PROSITE" id="PS51215">
    <property type="entry name" value="AWS"/>
    <property type="match status" value="1"/>
</dbReference>
<evidence type="ECO:0000256" key="4">
    <source>
        <dbReference type="ARBA" id="ARBA00022454"/>
    </source>
</evidence>
<dbReference type="SUPFAM" id="SSF82199">
    <property type="entry name" value="SET domain"/>
    <property type="match status" value="1"/>
</dbReference>
<dbReference type="CDD" id="cd19172">
    <property type="entry name" value="SET_SETD2"/>
    <property type="match status" value="1"/>
</dbReference>
<feature type="region of interest" description="Disordered" evidence="11">
    <location>
        <begin position="773"/>
        <end position="805"/>
    </location>
</feature>
<evidence type="ECO:0000256" key="10">
    <source>
        <dbReference type="ARBA" id="ARBA00023242"/>
    </source>
</evidence>
<dbReference type="SUPFAM" id="SSF51045">
    <property type="entry name" value="WW domain"/>
    <property type="match status" value="1"/>
</dbReference>
<feature type="compositionally biased region" description="Basic and acidic residues" evidence="11">
    <location>
        <begin position="902"/>
        <end position="912"/>
    </location>
</feature>
<dbReference type="PROSITE" id="PS50020">
    <property type="entry name" value="WW_DOMAIN_2"/>
    <property type="match status" value="1"/>
</dbReference>
<feature type="compositionally biased region" description="Basic and acidic residues" evidence="11">
    <location>
        <begin position="1"/>
        <end position="19"/>
    </location>
</feature>
<dbReference type="InterPro" id="IPR044437">
    <property type="entry name" value="SETD2/Set2_SET"/>
</dbReference>
<proteinExistence type="predicted"/>
<dbReference type="InterPro" id="IPR006560">
    <property type="entry name" value="AWS_dom"/>
</dbReference>
<accession>A0A7I8VI99</accession>
<dbReference type="PANTHER" id="PTHR46711:SF1">
    <property type="entry name" value="HISTONE-LYSINE N-METHYLTRANSFERASE SETD2"/>
    <property type="match status" value="1"/>
</dbReference>
<keyword evidence="10" id="KW-0539">Nucleus</keyword>
<dbReference type="Pfam" id="PF08236">
    <property type="entry name" value="SRI"/>
    <property type="match status" value="1"/>
</dbReference>
<feature type="domain" description="AWS" evidence="15">
    <location>
        <begin position="109"/>
        <end position="164"/>
    </location>
</feature>
<dbReference type="Gene3D" id="2.20.70.10">
    <property type="match status" value="1"/>
</dbReference>
<dbReference type="PROSITE" id="PS01159">
    <property type="entry name" value="WW_DOMAIN_1"/>
    <property type="match status" value="1"/>
</dbReference>
<feature type="region of interest" description="Disordered" evidence="11">
    <location>
        <begin position="459"/>
        <end position="520"/>
    </location>
</feature>
<feature type="compositionally biased region" description="Basic and acidic residues" evidence="11">
    <location>
        <begin position="498"/>
        <end position="520"/>
    </location>
</feature>
<evidence type="ECO:0000256" key="3">
    <source>
        <dbReference type="ARBA" id="ARBA00012178"/>
    </source>
</evidence>
<dbReference type="InterPro" id="IPR013257">
    <property type="entry name" value="SRI"/>
</dbReference>
<sequence length="1020" mass="117569">MIEHQDLGVKTLEVTDDRYQASGQTTPAKSPRGPPKKSWLRDFEDPESDTGKPQQTTPEKVKSRWTRYSQVEEVKEEAGNKPICHTIGYEEIIDNLYLWVDKRKRKKQNEDMQCECDPPSKDDILEGIKGCGDDCINRMLQIECNRSQCKWKDLCSNQRFSKHEYPKTETFDAGLKGKGLKALEDIYAGGFIIEYVGEVIHFKNMHKRLKEYKKQKLTHHYLLQLSAEEVVDATRKGNRSRFINHSCDPNCKTDKWTVNGAVRIGFFAIRSIKAGEEITFDYKFERFGGTEQKCYCKAGNCRGVIGQKSNLPTEGEIKQQNAASASMRRDEKLTEIFDAVTKFEQKCHGKLRRKEHVLQLSRFMLHADTPKCREILLEILKQTTELACLRSFLDFHGLKLLWSLAVDPNFDSENDKLEILEILEKLPILHKTGVRESRIIETLEKWKRDCQLFTSENELERSIPVEDDEEKMDQQEGEKDHEEKEESVVDSTSGEPPEEPKEEKQEEKKVEEAEDEDKHDKLKEKLALTKKVTALCDKLLAIWNELNEEFKIPKKTRKKSEEEAEPYPSSRSKPPERETLKFDRKKDDKPEVERYRRTARFLPNYNQKRGISKEERRRAFEEAVKQEELRESMNEVTPVSSFKLSGQEFFEVNTPRTNLPPVVQPSAFTVPVVYAGHQVPVVYGAPTVPSDHTFVSWNPAPPPQEPSSSVSNFEERLSDVFASQGTPPSDPRARPKVPPPPPKPISISKKLPKSWKIAHDGDGTPYYYNIKTKETRWSPPPPSPESTETNLQEKTKEKEKRKRIKDEKENMIKREKKFKDKFKKAISAYVVHVLNPYHKTDCKQGRIKNNDDFKTLARKLTHLIMMKELKHCRNIQDLEVNLDVKSKAKSFIETYMQKFDKEYKPDPSDKTTVRVKSSKSKTRKERGKLLKKQVESTETSAGEESSLMMPDSSISPSNITKNDSSSNTKSEEINNYSIGSSDEEDDEDDDDEETEDNDKNSSAQSVNSPTFNVEEVSVDA</sequence>
<dbReference type="PROSITE" id="PS50868">
    <property type="entry name" value="POST_SET"/>
    <property type="match status" value="1"/>
</dbReference>
<dbReference type="Pfam" id="PF17907">
    <property type="entry name" value="AWS"/>
    <property type="match status" value="1"/>
</dbReference>
<keyword evidence="8" id="KW-0805">Transcription regulation</keyword>
<keyword evidence="7" id="KW-0949">S-adenosyl-L-methionine</keyword>
<dbReference type="GO" id="GO:0032259">
    <property type="term" value="P:methylation"/>
    <property type="evidence" value="ECO:0007669"/>
    <property type="project" value="UniProtKB-KW"/>
</dbReference>
<dbReference type="AlphaFoldDB" id="A0A7I8VI99"/>
<dbReference type="InterPro" id="IPR042294">
    <property type="entry name" value="SETD2_animal"/>
</dbReference>
<gene>
    <name evidence="16" type="ORF">DGYR_LOCUS4701</name>
</gene>
<dbReference type="SMART" id="SM00570">
    <property type="entry name" value="AWS"/>
    <property type="match status" value="1"/>
</dbReference>
<dbReference type="SMART" id="SM00317">
    <property type="entry name" value="SET"/>
    <property type="match status" value="1"/>
</dbReference>
<dbReference type="InterPro" id="IPR001214">
    <property type="entry name" value="SET_dom"/>
</dbReference>